<keyword evidence="3" id="KW-1185">Reference proteome</keyword>
<dbReference type="STRING" id="1208365.B273_1095"/>
<organism evidence="2 3">
    <name type="scientific">SAR86 cluster bacterium SAR86E</name>
    <dbReference type="NCBI Taxonomy" id="1208365"/>
    <lineage>
        <taxon>Bacteria</taxon>
        <taxon>Pseudomonadati</taxon>
        <taxon>Pseudomonadota</taxon>
        <taxon>Gammaproteobacteria</taxon>
        <taxon>SAR86 cluster</taxon>
    </lineage>
</organism>
<feature type="domain" description="Thiol:disulfide interchange protein DsbD N-terminal" evidence="1">
    <location>
        <begin position="26"/>
        <end position="132"/>
    </location>
</feature>
<dbReference type="Gene3D" id="2.60.40.1250">
    <property type="entry name" value="Thiol:disulfide interchange protein DsbD, N-terminal domain"/>
    <property type="match status" value="1"/>
</dbReference>
<sequence length="137" mass="15858">MNFKALLYSFVFLSGFIFGNFQFQEKDILSADEAFIFKADTRDNKTFLSWQIKPGYYLYKNSVSIETIDNTPKYSFITKNESTISDEFFGESIVFKNNLEVEVELSHVNSDKNNNIIVTYQGCAEGKYCYPKIIKSL</sequence>
<dbReference type="PANTHER" id="PTHR32234">
    <property type="entry name" value="THIOL:DISULFIDE INTERCHANGE PROTEIN DSBD"/>
    <property type="match status" value="1"/>
</dbReference>
<protein>
    <submittedName>
        <fullName evidence="2">Disulfide bond corrector protein DsbC</fullName>
    </submittedName>
</protein>
<dbReference type="EMBL" id="AMWX01000002">
    <property type="protein sequence ID" value="EKO36700.1"/>
    <property type="molecule type" value="Genomic_DNA"/>
</dbReference>
<gene>
    <name evidence="2" type="ORF">B273_1095</name>
</gene>
<dbReference type="AlphaFoldDB" id="K6GI86"/>
<dbReference type="GO" id="GO:0015035">
    <property type="term" value="F:protein-disulfide reductase activity"/>
    <property type="evidence" value="ECO:0007669"/>
    <property type="project" value="TreeGrafter"/>
</dbReference>
<evidence type="ECO:0000313" key="3">
    <source>
        <dbReference type="Proteomes" id="UP000010310"/>
    </source>
</evidence>
<accession>K6GI86</accession>
<dbReference type="PANTHER" id="PTHR32234:SF0">
    <property type="entry name" value="THIOL:DISULFIDE INTERCHANGE PROTEIN DSBD"/>
    <property type="match status" value="1"/>
</dbReference>
<reference evidence="2 3" key="1">
    <citation type="submission" date="2012-09" db="EMBL/GenBank/DDBJ databases">
        <authorList>
            <person name="Dupont C.L."/>
            <person name="Rusch D.B."/>
            <person name="Lombardo M.-J."/>
            <person name="Novotny M."/>
            <person name="Yee-Greenbaum J."/>
            <person name="Laskin R."/>
        </authorList>
    </citation>
    <scope>NUCLEOTIDE SEQUENCE [LARGE SCALE GENOMIC DNA]</scope>
    <source>
        <strain evidence="2">SAR86E</strain>
    </source>
</reference>
<dbReference type="InterPro" id="IPR028250">
    <property type="entry name" value="DsbDN"/>
</dbReference>
<dbReference type="PATRIC" id="fig|1208365.4.peg.673"/>
<name>K6GI86_9GAMM</name>
<dbReference type="Proteomes" id="UP000010310">
    <property type="component" value="Unassembled WGS sequence"/>
</dbReference>
<evidence type="ECO:0000313" key="2">
    <source>
        <dbReference type="EMBL" id="EKO36700.1"/>
    </source>
</evidence>
<dbReference type="GO" id="GO:0045454">
    <property type="term" value="P:cell redox homeostasis"/>
    <property type="evidence" value="ECO:0007669"/>
    <property type="project" value="TreeGrafter"/>
</dbReference>
<proteinExistence type="predicted"/>
<dbReference type="InterPro" id="IPR036929">
    <property type="entry name" value="DsbDN_sf"/>
</dbReference>
<comment type="caution">
    <text evidence="2">The sequence shown here is derived from an EMBL/GenBank/DDBJ whole genome shotgun (WGS) entry which is preliminary data.</text>
</comment>
<evidence type="ECO:0000259" key="1">
    <source>
        <dbReference type="Pfam" id="PF11412"/>
    </source>
</evidence>
<dbReference type="SUPFAM" id="SSF74863">
    <property type="entry name" value="Thiol:disulfide interchange protein DsbD, N-terminal domain (DsbD-alpha)"/>
    <property type="match status" value="1"/>
</dbReference>
<dbReference type="Pfam" id="PF11412">
    <property type="entry name" value="DsbD_N"/>
    <property type="match status" value="1"/>
</dbReference>